<evidence type="ECO:0000313" key="2">
    <source>
        <dbReference type="Proteomes" id="UP000289886"/>
    </source>
</evidence>
<sequence length="328" mass="36689">MSYLLDSQPSLPVLYTLSSQATHEAVHLLCRMLVFDPSKRISAKDALAHPYLDEGRLRYHTCMCKCCYTTSSGRVYTSDFEPVTNPKFDDGFEKNLASVRQVKEIIHQFVLEQQKGNRVPLCINPQSAAFKSFISNFVPDESHLVHSETKEHTMMPEAPRLPQSIILRSVDLEVGQVLYKNRFIELAKQSIDYSGTWLDKVLDWNGPQGLELEAAVLTECPEQAGSVAGNPEGIWEGYAPVNYMQTNNSNTTPVTPRTTAGRHAVPQQGQLQDATLFQNRDNCRTPRCSKTGTTAGRHAVPKQGQLQDGNNLFSCAVLKDYTWKTTCC</sequence>
<proteinExistence type="predicted"/>
<dbReference type="AlphaFoldDB" id="A0A444U1A5"/>
<reference evidence="1 2" key="1">
    <citation type="submission" date="2019-01" db="EMBL/GenBank/DDBJ databases">
        <title>Draft Genome and Complete Hox-Cluster Characterization of the Sterlet Sturgeon (Acipenser ruthenus).</title>
        <authorList>
            <person name="Wei Q."/>
        </authorList>
    </citation>
    <scope>NUCLEOTIDE SEQUENCE [LARGE SCALE GENOMIC DNA]</scope>
    <source>
        <strain evidence="1">WHYD16114868_AA</strain>
        <tissue evidence="1">Blood</tissue>
    </source>
</reference>
<dbReference type="Proteomes" id="UP000289886">
    <property type="component" value="Unassembled WGS sequence"/>
</dbReference>
<comment type="caution">
    <text evidence="1">The sequence shown here is derived from an EMBL/GenBank/DDBJ whole genome shotgun (WGS) entry which is preliminary data.</text>
</comment>
<dbReference type="SUPFAM" id="SSF56112">
    <property type="entry name" value="Protein kinase-like (PK-like)"/>
    <property type="match status" value="1"/>
</dbReference>
<gene>
    <name evidence="1" type="ORF">EOD39_19525</name>
</gene>
<dbReference type="Gene3D" id="1.10.510.10">
    <property type="entry name" value="Transferase(Phosphotransferase) domain 1"/>
    <property type="match status" value="1"/>
</dbReference>
<organism evidence="1 2">
    <name type="scientific">Acipenser ruthenus</name>
    <name type="common">Sterlet sturgeon</name>
    <dbReference type="NCBI Taxonomy" id="7906"/>
    <lineage>
        <taxon>Eukaryota</taxon>
        <taxon>Metazoa</taxon>
        <taxon>Chordata</taxon>
        <taxon>Craniata</taxon>
        <taxon>Vertebrata</taxon>
        <taxon>Euteleostomi</taxon>
        <taxon>Actinopterygii</taxon>
        <taxon>Chondrostei</taxon>
        <taxon>Acipenseriformes</taxon>
        <taxon>Acipenseridae</taxon>
        <taxon>Acipenser</taxon>
    </lineage>
</organism>
<name>A0A444U1A5_ACIRT</name>
<keyword evidence="1" id="KW-0808">Transferase</keyword>
<dbReference type="GO" id="GO:0016301">
    <property type="term" value="F:kinase activity"/>
    <property type="evidence" value="ECO:0007669"/>
    <property type="project" value="UniProtKB-KW"/>
</dbReference>
<keyword evidence="2" id="KW-1185">Reference proteome</keyword>
<keyword evidence="1" id="KW-0418">Kinase</keyword>
<evidence type="ECO:0000313" key="1">
    <source>
        <dbReference type="EMBL" id="RXM28942.1"/>
    </source>
</evidence>
<accession>A0A444U1A5</accession>
<dbReference type="EMBL" id="SCEB01215561">
    <property type="protein sequence ID" value="RXM28942.1"/>
    <property type="molecule type" value="Genomic_DNA"/>
</dbReference>
<dbReference type="InterPro" id="IPR011009">
    <property type="entry name" value="Kinase-like_dom_sf"/>
</dbReference>
<protein>
    <submittedName>
        <fullName evidence="1">Serine/threonine-protein kinase NLK</fullName>
    </submittedName>
</protein>